<keyword evidence="2" id="KW-1185">Reference proteome</keyword>
<comment type="caution">
    <text evidence="1">The sequence shown here is derived from an EMBL/GenBank/DDBJ whole genome shotgun (WGS) entry which is preliminary data.</text>
</comment>
<evidence type="ECO:0000313" key="2">
    <source>
        <dbReference type="Proteomes" id="UP000193642"/>
    </source>
</evidence>
<protein>
    <submittedName>
        <fullName evidence="1">Uncharacterized protein</fullName>
    </submittedName>
</protein>
<accession>A0A1Y2C6G0</accession>
<organism evidence="1 2">
    <name type="scientific">Rhizoclosmatium globosum</name>
    <dbReference type="NCBI Taxonomy" id="329046"/>
    <lineage>
        <taxon>Eukaryota</taxon>
        <taxon>Fungi</taxon>
        <taxon>Fungi incertae sedis</taxon>
        <taxon>Chytridiomycota</taxon>
        <taxon>Chytridiomycota incertae sedis</taxon>
        <taxon>Chytridiomycetes</taxon>
        <taxon>Chytridiales</taxon>
        <taxon>Chytriomycetaceae</taxon>
        <taxon>Rhizoclosmatium</taxon>
    </lineage>
</organism>
<dbReference type="EMBL" id="MCGO01000028">
    <property type="protein sequence ID" value="ORY42628.1"/>
    <property type="molecule type" value="Genomic_DNA"/>
</dbReference>
<dbReference type="Proteomes" id="UP000193642">
    <property type="component" value="Unassembled WGS sequence"/>
</dbReference>
<sequence length="129" mass="14352">MLIIFHSNASIVLMKHDLQRPISSLKKTGTDLVLWNQTRSVENSDKLIATESLSIIKLEDSKIVARLSRIETKLSATGADDSHSITTNDFSLDFKDPITPIAYAFVADQKKLFVARTFLSSTSFLPTHS</sequence>
<name>A0A1Y2C6G0_9FUNG</name>
<proteinExistence type="predicted"/>
<reference evidence="1 2" key="1">
    <citation type="submission" date="2016-07" db="EMBL/GenBank/DDBJ databases">
        <title>Pervasive Adenine N6-methylation of Active Genes in Fungi.</title>
        <authorList>
            <consortium name="DOE Joint Genome Institute"/>
            <person name="Mondo S.J."/>
            <person name="Dannebaum R.O."/>
            <person name="Kuo R.C."/>
            <person name="Labutti K."/>
            <person name="Haridas S."/>
            <person name="Kuo A."/>
            <person name="Salamov A."/>
            <person name="Ahrendt S.R."/>
            <person name="Lipzen A."/>
            <person name="Sullivan W."/>
            <person name="Andreopoulos W.B."/>
            <person name="Clum A."/>
            <person name="Lindquist E."/>
            <person name="Daum C."/>
            <person name="Ramamoorthy G.K."/>
            <person name="Gryganskyi A."/>
            <person name="Culley D."/>
            <person name="Magnuson J.K."/>
            <person name="James T.Y."/>
            <person name="O'Malley M.A."/>
            <person name="Stajich J.E."/>
            <person name="Spatafora J.W."/>
            <person name="Visel A."/>
            <person name="Grigoriev I.V."/>
        </authorList>
    </citation>
    <scope>NUCLEOTIDE SEQUENCE [LARGE SCALE GENOMIC DNA]</scope>
    <source>
        <strain evidence="1 2">JEL800</strain>
    </source>
</reference>
<dbReference type="OrthoDB" id="4349954at2759"/>
<dbReference type="AlphaFoldDB" id="A0A1Y2C6G0"/>
<evidence type="ECO:0000313" key="1">
    <source>
        <dbReference type="EMBL" id="ORY42628.1"/>
    </source>
</evidence>
<gene>
    <name evidence="1" type="ORF">BCR33DRAFT_300399</name>
</gene>